<gene>
    <name evidence="2" type="ORF">EC844_11412</name>
</gene>
<dbReference type="AlphaFoldDB" id="A0A4R1XUC1"/>
<protein>
    <submittedName>
        <fullName evidence="2">Uncharacterized protein</fullName>
    </submittedName>
</protein>
<feature type="transmembrane region" description="Helical" evidence="1">
    <location>
        <begin position="6"/>
        <end position="22"/>
    </location>
</feature>
<dbReference type="EMBL" id="SLVJ01000014">
    <property type="protein sequence ID" value="TCM65775.1"/>
    <property type="molecule type" value="Genomic_DNA"/>
</dbReference>
<keyword evidence="1" id="KW-1133">Transmembrane helix</keyword>
<keyword evidence="1" id="KW-0812">Transmembrane</keyword>
<keyword evidence="3" id="KW-1185">Reference proteome</keyword>
<feature type="transmembrane region" description="Helical" evidence="1">
    <location>
        <begin position="81"/>
        <end position="106"/>
    </location>
</feature>
<keyword evidence="1" id="KW-0472">Membrane</keyword>
<dbReference type="Proteomes" id="UP000294963">
    <property type="component" value="Unassembled WGS sequence"/>
</dbReference>
<comment type="caution">
    <text evidence="2">The sequence shown here is derived from an EMBL/GenBank/DDBJ whole genome shotgun (WGS) entry which is preliminary data.</text>
</comment>
<accession>A0A4R1XUC1</accession>
<proteinExistence type="predicted"/>
<sequence>MIWTLFNSLVFSLISYYFARYLTQKYSQIQRWPKYKKKRFAVLWAVLFGTVMLGIKWLYLYPAGWDQHMQHLFIFGMKHNLMTHCLNGCLAFATCMGMVFYMGLLAQSHLLHYPQSKRIKSSQHKAAKSYSLKQAEDL</sequence>
<evidence type="ECO:0000256" key="1">
    <source>
        <dbReference type="SAM" id="Phobius"/>
    </source>
</evidence>
<name>A0A4R1XUC1_ACICA</name>
<reference evidence="2 3" key="1">
    <citation type="submission" date="2019-03" db="EMBL/GenBank/DDBJ databases">
        <title>Genomic analyses of the natural microbiome of Caenorhabditis elegans.</title>
        <authorList>
            <person name="Samuel B."/>
        </authorList>
    </citation>
    <scope>NUCLEOTIDE SEQUENCE [LARGE SCALE GENOMIC DNA]</scope>
    <source>
        <strain evidence="2 3">JUb89</strain>
    </source>
</reference>
<feature type="transmembrane region" description="Helical" evidence="1">
    <location>
        <begin position="42"/>
        <end position="61"/>
    </location>
</feature>
<evidence type="ECO:0000313" key="3">
    <source>
        <dbReference type="Proteomes" id="UP000294963"/>
    </source>
</evidence>
<organism evidence="2 3">
    <name type="scientific">Acinetobacter calcoaceticus</name>
    <dbReference type="NCBI Taxonomy" id="471"/>
    <lineage>
        <taxon>Bacteria</taxon>
        <taxon>Pseudomonadati</taxon>
        <taxon>Pseudomonadota</taxon>
        <taxon>Gammaproteobacteria</taxon>
        <taxon>Moraxellales</taxon>
        <taxon>Moraxellaceae</taxon>
        <taxon>Acinetobacter</taxon>
        <taxon>Acinetobacter calcoaceticus/baumannii complex</taxon>
    </lineage>
</organism>
<evidence type="ECO:0000313" key="2">
    <source>
        <dbReference type="EMBL" id="TCM65775.1"/>
    </source>
</evidence>